<dbReference type="InterPro" id="IPR001173">
    <property type="entry name" value="Glyco_trans_2-like"/>
</dbReference>
<keyword evidence="3" id="KW-1185">Reference proteome</keyword>
<dbReference type="PANTHER" id="PTHR22916">
    <property type="entry name" value="GLYCOSYLTRANSFERASE"/>
    <property type="match status" value="1"/>
</dbReference>
<evidence type="ECO:0000313" key="3">
    <source>
        <dbReference type="Proteomes" id="UP000675163"/>
    </source>
</evidence>
<evidence type="ECO:0000259" key="1">
    <source>
        <dbReference type="Pfam" id="PF00535"/>
    </source>
</evidence>
<accession>A0A940PRD0</accession>
<dbReference type="PANTHER" id="PTHR22916:SF3">
    <property type="entry name" value="UDP-GLCNAC:BETAGAL BETA-1,3-N-ACETYLGLUCOSAMINYLTRANSFERASE-LIKE PROTEIN 1"/>
    <property type="match status" value="1"/>
</dbReference>
<reference evidence="2" key="1">
    <citation type="submission" date="2021-02" db="EMBL/GenBank/DDBJ databases">
        <title>Sequencing the genomes of 1000 actinobacteria strains.</title>
        <authorList>
            <person name="Klenk H.-P."/>
        </authorList>
    </citation>
    <scope>NUCLEOTIDE SEQUENCE</scope>
    <source>
        <strain evidence="2">DSM 22850</strain>
    </source>
</reference>
<evidence type="ECO:0000313" key="2">
    <source>
        <dbReference type="EMBL" id="MBP1325257.1"/>
    </source>
</evidence>
<dbReference type="Gene3D" id="3.90.550.10">
    <property type="entry name" value="Spore Coat Polysaccharide Biosynthesis Protein SpsA, Chain A"/>
    <property type="match status" value="1"/>
</dbReference>
<dbReference type="InterPro" id="IPR029044">
    <property type="entry name" value="Nucleotide-diphossugar_trans"/>
</dbReference>
<sequence length="311" mass="33901">MSDQQPFLDIFIPHWGDTAYLRLAVESVLAQHDDRWRLTIVDDATSGAAGSETLAYFAELAALNDSRITTMVKPVNEGITANFRTCAQLATGGLVTIMGNDDRLLPGYVRTLLAAGAAHPEADIIQPAVHVIDDAGAPAASLVDSVKQRLLRPRSHAPVLLAGDQLGASLLRGDWLYWPSLCFARETLQRHDFRDGFAVIQDLALLMDMFFDGAALLVLPASDPDDFVFEYRRHDESASSVALTEGTRFAGERAYYALAASLAGERGWRRTVRAAHLRLTSRAHAATLVPGTLVRGRFQATGRLLRHALGN</sequence>
<dbReference type="SUPFAM" id="SSF53448">
    <property type="entry name" value="Nucleotide-diphospho-sugar transferases"/>
    <property type="match status" value="1"/>
</dbReference>
<feature type="domain" description="Glycosyltransferase 2-like" evidence="1">
    <location>
        <begin position="10"/>
        <end position="134"/>
    </location>
</feature>
<proteinExistence type="predicted"/>
<gene>
    <name evidence="2" type="ORF">JOF28_000489</name>
</gene>
<name>A0A940PRD0_9MICO</name>
<dbReference type="AlphaFoldDB" id="A0A940PRD0"/>
<comment type="caution">
    <text evidence="2">The sequence shown here is derived from an EMBL/GenBank/DDBJ whole genome shotgun (WGS) entry which is preliminary data.</text>
</comment>
<dbReference type="RefSeq" id="WP_209704311.1">
    <property type="nucleotide sequence ID" value="NZ_JAFIDA010000001.1"/>
</dbReference>
<dbReference type="EMBL" id="JAFIDA010000001">
    <property type="protein sequence ID" value="MBP1325257.1"/>
    <property type="molecule type" value="Genomic_DNA"/>
</dbReference>
<dbReference type="GO" id="GO:0016758">
    <property type="term" value="F:hexosyltransferase activity"/>
    <property type="evidence" value="ECO:0007669"/>
    <property type="project" value="UniProtKB-ARBA"/>
</dbReference>
<protein>
    <recommendedName>
        <fullName evidence="1">Glycosyltransferase 2-like domain-containing protein</fullName>
    </recommendedName>
</protein>
<organism evidence="2 3">
    <name type="scientific">Leucobacter exalbidus</name>
    <dbReference type="NCBI Taxonomy" id="662960"/>
    <lineage>
        <taxon>Bacteria</taxon>
        <taxon>Bacillati</taxon>
        <taxon>Actinomycetota</taxon>
        <taxon>Actinomycetes</taxon>
        <taxon>Micrococcales</taxon>
        <taxon>Microbacteriaceae</taxon>
        <taxon>Leucobacter</taxon>
    </lineage>
</organism>
<dbReference type="Pfam" id="PF00535">
    <property type="entry name" value="Glycos_transf_2"/>
    <property type="match status" value="1"/>
</dbReference>
<dbReference type="Proteomes" id="UP000675163">
    <property type="component" value="Unassembled WGS sequence"/>
</dbReference>